<name>A0A5N6XDX0_9EURO</name>
<evidence type="ECO:0000256" key="3">
    <source>
        <dbReference type="ARBA" id="ARBA00022630"/>
    </source>
</evidence>
<dbReference type="InterPro" id="IPR051209">
    <property type="entry name" value="FAD-bind_Monooxygenase_sf"/>
</dbReference>
<dbReference type="Pfam" id="PF13738">
    <property type="entry name" value="Pyr_redox_3"/>
    <property type="match status" value="1"/>
</dbReference>
<accession>A0A5N6XDX0</accession>
<evidence type="ECO:0000256" key="5">
    <source>
        <dbReference type="SAM" id="MobiDB-lite"/>
    </source>
</evidence>
<evidence type="ECO:0000313" key="7">
    <source>
        <dbReference type="Proteomes" id="UP000325945"/>
    </source>
</evidence>
<dbReference type="AlphaFoldDB" id="A0A5N6XDX0"/>
<dbReference type="InterPro" id="IPR036188">
    <property type="entry name" value="FAD/NAD-bd_sf"/>
</dbReference>
<comment type="cofactor">
    <cofactor evidence="1">
        <name>FAD</name>
        <dbReference type="ChEBI" id="CHEBI:57692"/>
    </cofactor>
</comment>
<gene>
    <name evidence="6" type="ORF">BDV39DRAFT_201096</name>
</gene>
<evidence type="ECO:0000256" key="1">
    <source>
        <dbReference type="ARBA" id="ARBA00001974"/>
    </source>
</evidence>
<evidence type="ECO:0008006" key="8">
    <source>
        <dbReference type="Google" id="ProtNLM"/>
    </source>
</evidence>
<organism evidence="6 7">
    <name type="scientific">Aspergillus sergii</name>
    <dbReference type="NCBI Taxonomy" id="1034303"/>
    <lineage>
        <taxon>Eukaryota</taxon>
        <taxon>Fungi</taxon>
        <taxon>Dikarya</taxon>
        <taxon>Ascomycota</taxon>
        <taxon>Pezizomycotina</taxon>
        <taxon>Eurotiomycetes</taxon>
        <taxon>Eurotiomycetidae</taxon>
        <taxon>Eurotiales</taxon>
        <taxon>Aspergillaceae</taxon>
        <taxon>Aspergillus</taxon>
        <taxon>Aspergillus subgen. Circumdati</taxon>
    </lineage>
</organism>
<reference evidence="7" key="1">
    <citation type="submission" date="2019-04" db="EMBL/GenBank/DDBJ databases">
        <title>Friends and foes A comparative genomics studyof 23 Aspergillus species from section Flavi.</title>
        <authorList>
            <consortium name="DOE Joint Genome Institute"/>
            <person name="Kjaerbolling I."/>
            <person name="Vesth T."/>
            <person name="Frisvad J.C."/>
            <person name="Nybo J.L."/>
            <person name="Theobald S."/>
            <person name="Kildgaard S."/>
            <person name="Isbrandt T."/>
            <person name="Kuo A."/>
            <person name="Sato A."/>
            <person name="Lyhne E.K."/>
            <person name="Kogle M.E."/>
            <person name="Wiebenga A."/>
            <person name="Kun R.S."/>
            <person name="Lubbers R.J."/>
            <person name="Makela M.R."/>
            <person name="Barry K."/>
            <person name="Chovatia M."/>
            <person name="Clum A."/>
            <person name="Daum C."/>
            <person name="Haridas S."/>
            <person name="He G."/>
            <person name="LaButti K."/>
            <person name="Lipzen A."/>
            <person name="Mondo S."/>
            <person name="Riley R."/>
            <person name="Salamov A."/>
            <person name="Simmons B.A."/>
            <person name="Magnuson J.K."/>
            <person name="Henrissat B."/>
            <person name="Mortensen U.H."/>
            <person name="Larsen T.O."/>
            <person name="Devries R.P."/>
            <person name="Grigoriev I.V."/>
            <person name="Machida M."/>
            <person name="Baker S.E."/>
            <person name="Andersen M.R."/>
        </authorList>
    </citation>
    <scope>NUCLEOTIDE SEQUENCE [LARGE SCALE GENOMIC DNA]</scope>
    <source>
        <strain evidence="7">CBS 130017</strain>
    </source>
</reference>
<sequence length="660" mass="74980">MVQYGNIVTDTQETAKPDLNGANGSPEGEVNEIFIREAVDRAGINALRMALYQVTADPELARMNITKSKIRGGVLFDYKLCSHDEEIVRRKAFEFLQRPGKQRVPPPPSVDEAHKLMNLFCGEQIKDNDILPGYEELAFDEFPRGVSWSSQPPPIEKLSNFKVLVIGAGLSGIATAIQLKRLGIPYMVIERQSGVGGTWLWNDYPDARVDTLSYLFQFRFEKKHHWKDFFASRPETQRYLEDITKKYGIIDDILCDREVVRAEWDEASAVWKVDAVHQITGQTEIYTANTIISAAGLFSTPNKKPDIPGIDDYTGAIFHTTGWDHSVSYVGKKAAIIGTGSTGTQLTPALVRECKHVDVYQRTPNWIAAYEGYHESVPSHVHWLCDNMPYYWNWFCYAAYFRSLDLAALQVRDDAFEAKGGRVNERNESVRKTLTDFIHHKMATKPELIPKLIPKYAPLVRRLVVDNGFFDCLLEDHVGLITESIECITPRGIRTVDGVEHEYDMIVLGCGFKTSKYFFPVQYIGRGGIRLEDTWVKDGARSYLGMAMPGFPNFFSLYGPNHQPRGGSLYSWAEIWARYAVTSIVRLIESGARSMEVKAEVDHRYQNRLDEANSRLIWESEGAGYYVNEHGRQGVNMPWTTSEYHAMVVQPNMDDYNLSE</sequence>
<keyword evidence="7" id="KW-1185">Reference proteome</keyword>
<evidence type="ECO:0000256" key="4">
    <source>
        <dbReference type="ARBA" id="ARBA00022827"/>
    </source>
</evidence>
<keyword evidence="3" id="KW-0285">Flavoprotein</keyword>
<evidence type="ECO:0000313" key="6">
    <source>
        <dbReference type="EMBL" id="KAE8331445.1"/>
    </source>
</evidence>
<dbReference type="Proteomes" id="UP000325945">
    <property type="component" value="Unassembled WGS sequence"/>
</dbReference>
<feature type="region of interest" description="Disordered" evidence="5">
    <location>
        <begin position="1"/>
        <end position="27"/>
    </location>
</feature>
<protein>
    <recommendedName>
        <fullName evidence="8">FAD/NAD(P)-binding domain-containing protein</fullName>
    </recommendedName>
</protein>
<dbReference type="EMBL" id="ML741769">
    <property type="protein sequence ID" value="KAE8331445.1"/>
    <property type="molecule type" value="Genomic_DNA"/>
</dbReference>
<dbReference type="SUPFAM" id="SSF51905">
    <property type="entry name" value="FAD/NAD(P)-binding domain"/>
    <property type="match status" value="2"/>
</dbReference>
<evidence type="ECO:0000256" key="2">
    <source>
        <dbReference type="ARBA" id="ARBA00010139"/>
    </source>
</evidence>
<feature type="compositionally biased region" description="Polar residues" evidence="5">
    <location>
        <begin position="1"/>
        <end position="14"/>
    </location>
</feature>
<proteinExistence type="inferred from homology"/>
<dbReference type="PANTHER" id="PTHR42877:SF4">
    <property type="entry name" value="FAD_NAD(P)-BINDING DOMAIN-CONTAINING PROTEIN-RELATED"/>
    <property type="match status" value="1"/>
</dbReference>
<keyword evidence="4" id="KW-0274">FAD</keyword>
<dbReference type="Gene3D" id="3.50.50.60">
    <property type="entry name" value="FAD/NAD(P)-binding domain"/>
    <property type="match status" value="2"/>
</dbReference>
<comment type="similarity">
    <text evidence="2">Belongs to the FAD-binding monooxygenase family.</text>
</comment>
<dbReference type="PANTHER" id="PTHR42877">
    <property type="entry name" value="L-ORNITHINE N(5)-MONOOXYGENASE-RELATED"/>
    <property type="match status" value="1"/>
</dbReference>